<evidence type="ECO:0000256" key="2">
    <source>
        <dbReference type="ARBA" id="ARBA00022448"/>
    </source>
</evidence>
<evidence type="ECO:0000256" key="4">
    <source>
        <dbReference type="ARBA" id="ARBA00022597"/>
    </source>
</evidence>
<dbReference type="Pfam" id="PF02378">
    <property type="entry name" value="PTS_EIIC"/>
    <property type="match status" value="1"/>
</dbReference>
<keyword evidence="10 12" id="KW-0472">Membrane</keyword>
<dbReference type="InterPro" id="IPR001996">
    <property type="entry name" value="PTS_IIB_1"/>
</dbReference>
<dbReference type="PROSITE" id="PS51103">
    <property type="entry name" value="PTS_EIIC_TYPE_1"/>
    <property type="match status" value="1"/>
</dbReference>
<feature type="transmembrane region" description="Helical" evidence="12">
    <location>
        <begin position="242"/>
        <end position="267"/>
    </location>
</feature>
<comment type="caution">
    <text evidence="15">The sequence shown here is derived from an EMBL/GenBank/DDBJ whole genome shotgun (WGS) entry which is preliminary data.</text>
</comment>
<feature type="active site" description="Phosphocysteine intermediate; for EIIB activity" evidence="11">
    <location>
        <position position="27"/>
    </location>
</feature>
<dbReference type="PANTHER" id="PTHR30175">
    <property type="entry name" value="PHOSPHOTRANSFERASE SYSTEM TRANSPORT PROTEIN"/>
    <property type="match status" value="1"/>
</dbReference>
<keyword evidence="2" id="KW-0813">Transport</keyword>
<feature type="transmembrane region" description="Helical" evidence="12">
    <location>
        <begin position="427"/>
        <end position="448"/>
    </location>
</feature>
<keyword evidence="8" id="KW-0418">Kinase</keyword>
<reference evidence="15 16" key="1">
    <citation type="submission" date="2015-07" db="EMBL/GenBank/DDBJ databases">
        <title>High-quality draft genome sequence of Oceanobacillus caeni HM6, a bacillus isolated from a human feces.</title>
        <authorList>
            <person name="Kumar J."/>
            <person name="Verma M.K."/>
            <person name="Pandey R."/>
            <person name="Bhambi M."/>
            <person name="Chauhan N."/>
        </authorList>
    </citation>
    <scope>NUCLEOTIDE SEQUENCE [LARGE SCALE GENOMIC DNA]</scope>
    <source>
        <strain evidence="15 16">HM6</strain>
    </source>
</reference>
<dbReference type="Gene3D" id="3.30.1360.60">
    <property type="entry name" value="Glucose permease domain IIB"/>
    <property type="match status" value="1"/>
</dbReference>
<dbReference type="EMBL" id="LGTK01000047">
    <property type="protein sequence ID" value="KPH73461.1"/>
    <property type="molecule type" value="Genomic_DNA"/>
</dbReference>
<evidence type="ECO:0000256" key="12">
    <source>
        <dbReference type="SAM" id="Phobius"/>
    </source>
</evidence>
<feature type="transmembrane region" description="Helical" evidence="12">
    <location>
        <begin position="122"/>
        <end position="142"/>
    </location>
</feature>
<evidence type="ECO:0000256" key="9">
    <source>
        <dbReference type="ARBA" id="ARBA00022989"/>
    </source>
</evidence>
<sequence length="459" mass="48424">MKKEEKLAREILEHVGGAENIRSFTHCMTRVRINLKEYEKADIKQLKQTDGVMGVVEDDTLQIVVGPGTVNKVSNHITSITGIKMGEALDVNEDNIAEMTKAGIKKKNNTPMKNLLRKIGSIFIPLIPGIVGSGIINGTVGFLKNSGVDDTLTWMQLLTVLGGSIFAYLAIVVAWNTAKEFGGTPVLGAIAGIITMNPALADITLFGNNLTPGYGGLIGAMFAAWLMVFFEKQFRKIIPNAVDIIFTPLLTILVVGLLTLVVVQPVAGVLSTGITSGINAVLSLGGAIGSAIAGALLAGFFLPLVMLGLHHGLTPIHMELINTFNSTALLPILAMAGASQVGAAIAIYVKTKNKRLSNVIKGGLPTGFLGIGEPLIYGVTLPLGRPFITACLGAAVGGAFQAVMKTAATGIGVSGIPLIPLIADNKYILYFLGLLITYTAGFIITYFFGFKEEMADNLD</sequence>
<evidence type="ECO:0000256" key="10">
    <source>
        <dbReference type="ARBA" id="ARBA00023136"/>
    </source>
</evidence>
<name>A0ABR5MHG8_9BACI</name>
<feature type="domain" description="PTS EIIC type-1" evidence="14">
    <location>
        <begin position="117"/>
        <end position="459"/>
    </location>
</feature>
<keyword evidence="3" id="KW-1003">Cell membrane</keyword>
<dbReference type="Pfam" id="PF00367">
    <property type="entry name" value="PTS_EIIB"/>
    <property type="match status" value="1"/>
</dbReference>
<evidence type="ECO:0000256" key="11">
    <source>
        <dbReference type="PROSITE-ProRule" id="PRU00421"/>
    </source>
</evidence>
<evidence type="ECO:0000256" key="5">
    <source>
        <dbReference type="ARBA" id="ARBA00022679"/>
    </source>
</evidence>
<feature type="transmembrane region" description="Helical" evidence="12">
    <location>
        <begin position="213"/>
        <end position="230"/>
    </location>
</feature>
<comment type="subcellular location">
    <subcellularLocation>
        <location evidence="1">Cell membrane</location>
        <topology evidence="1">Multi-pass membrane protein</topology>
    </subcellularLocation>
</comment>
<feature type="transmembrane region" description="Helical" evidence="12">
    <location>
        <begin position="186"/>
        <end position="207"/>
    </location>
</feature>
<proteinExistence type="predicted"/>
<dbReference type="CDD" id="cd00212">
    <property type="entry name" value="PTS_IIB_glc"/>
    <property type="match status" value="1"/>
</dbReference>
<protein>
    <submittedName>
        <fullName evidence="15">PTS sugar transporter subunit IIC</fullName>
    </submittedName>
</protein>
<dbReference type="PROSITE" id="PS51098">
    <property type="entry name" value="PTS_EIIB_TYPE_1"/>
    <property type="match status" value="1"/>
</dbReference>
<dbReference type="InterPro" id="IPR050558">
    <property type="entry name" value="PTS_Sugar-Specific_Components"/>
</dbReference>
<feature type="transmembrane region" description="Helical" evidence="12">
    <location>
        <begin position="287"/>
        <end position="307"/>
    </location>
</feature>
<gene>
    <name evidence="15" type="ORF">AFL42_12570</name>
</gene>
<dbReference type="PROSITE" id="PS01035">
    <property type="entry name" value="PTS_EIIB_TYPE_1_CYS"/>
    <property type="match status" value="1"/>
</dbReference>
<dbReference type="RefSeq" id="WP_060668824.1">
    <property type="nucleotide sequence ID" value="NZ_LGTK01000047.1"/>
</dbReference>
<feature type="transmembrane region" description="Helical" evidence="12">
    <location>
        <begin position="154"/>
        <end position="174"/>
    </location>
</feature>
<dbReference type="InterPro" id="IPR003352">
    <property type="entry name" value="PTS_EIIC"/>
</dbReference>
<accession>A0ABR5MHG8</accession>
<dbReference type="Proteomes" id="UP000037854">
    <property type="component" value="Unassembled WGS sequence"/>
</dbReference>
<dbReference type="InterPro" id="IPR013013">
    <property type="entry name" value="PTS_EIIC_1"/>
</dbReference>
<dbReference type="InterPro" id="IPR036878">
    <property type="entry name" value="Glu_permease_IIB"/>
</dbReference>
<keyword evidence="7 12" id="KW-0812">Transmembrane</keyword>
<evidence type="ECO:0000256" key="1">
    <source>
        <dbReference type="ARBA" id="ARBA00004651"/>
    </source>
</evidence>
<evidence type="ECO:0000313" key="15">
    <source>
        <dbReference type="EMBL" id="KPH73461.1"/>
    </source>
</evidence>
<evidence type="ECO:0000259" key="13">
    <source>
        <dbReference type="PROSITE" id="PS51098"/>
    </source>
</evidence>
<keyword evidence="4 15" id="KW-0762">Sugar transport</keyword>
<dbReference type="PANTHER" id="PTHR30175:SF3">
    <property type="entry name" value="PTS SYSTEM N-ACETYLMURAMIC ACID-SPECIFIC EIIBC COMPONENT"/>
    <property type="match status" value="1"/>
</dbReference>
<keyword evidence="6" id="KW-0598">Phosphotransferase system</keyword>
<keyword evidence="5" id="KW-0808">Transferase</keyword>
<feature type="transmembrane region" description="Helical" evidence="12">
    <location>
        <begin position="328"/>
        <end position="349"/>
    </location>
</feature>
<dbReference type="InterPro" id="IPR018113">
    <property type="entry name" value="PTrfase_EIIB_Cys"/>
</dbReference>
<evidence type="ECO:0000256" key="3">
    <source>
        <dbReference type="ARBA" id="ARBA00022475"/>
    </source>
</evidence>
<organism evidence="15 16">
    <name type="scientific">Oceanobacillus caeni</name>
    <dbReference type="NCBI Taxonomy" id="405946"/>
    <lineage>
        <taxon>Bacteria</taxon>
        <taxon>Bacillati</taxon>
        <taxon>Bacillota</taxon>
        <taxon>Bacilli</taxon>
        <taxon>Bacillales</taxon>
        <taxon>Bacillaceae</taxon>
        <taxon>Oceanobacillus</taxon>
    </lineage>
</organism>
<evidence type="ECO:0000313" key="16">
    <source>
        <dbReference type="Proteomes" id="UP000037854"/>
    </source>
</evidence>
<evidence type="ECO:0000256" key="8">
    <source>
        <dbReference type="ARBA" id="ARBA00022777"/>
    </source>
</evidence>
<keyword evidence="16" id="KW-1185">Reference proteome</keyword>
<keyword evidence="9 12" id="KW-1133">Transmembrane helix</keyword>
<dbReference type="SUPFAM" id="SSF55604">
    <property type="entry name" value="Glucose permease domain IIB"/>
    <property type="match status" value="1"/>
</dbReference>
<evidence type="ECO:0000256" key="7">
    <source>
        <dbReference type="ARBA" id="ARBA00022692"/>
    </source>
</evidence>
<evidence type="ECO:0000259" key="14">
    <source>
        <dbReference type="PROSITE" id="PS51103"/>
    </source>
</evidence>
<evidence type="ECO:0000256" key="6">
    <source>
        <dbReference type="ARBA" id="ARBA00022683"/>
    </source>
</evidence>
<feature type="domain" description="PTS EIIB type-1" evidence="13">
    <location>
        <begin position="5"/>
        <end position="87"/>
    </location>
</feature>